<reference evidence="1 2" key="1">
    <citation type="journal article" date="2014" name="PLoS Genet.">
        <title>Phylogenetically driven sequencing of extremely halophilic archaea reveals strategies for static and dynamic osmo-response.</title>
        <authorList>
            <person name="Becker E.A."/>
            <person name="Seitzer P.M."/>
            <person name="Tritt A."/>
            <person name="Larsen D."/>
            <person name="Krusor M."/>
            <person name="Yao A.I."/>
            <person name="Wu D."/>
            <person name="Madern D."/>
            <person name="Eisen J.A."/>
            <person name="Darling A.E."/>
            <person name="Facciotti M.T."/>
        </authorList>
    </citation>
    <scope>NUCLEOTIDE SEQUENCE [LARGE SCALE GENOMIC DNA]</scope>
    <source>
        <strain evidence="2">DSM 18310 / JCM 13924 / TL6</strain>
    </source>
</reference>
<proteinExistence type="predicted"/>
<keyword evidence="2" id="KW-1185">Reference proteome</keyword>
<comment type="caution">
    <text evidence="1">The sequence shown here is derived from an EMBL/GenBank/DDBJ whole genome shotgun (WGS) entry which is preliminary data.</text>
</comment>
<dbReference type="AlphaFoldDB" id="M0FX44"/>
<dbReference type="Gene3D" id="3.20.20.70">
    <property type="entry name" value="Aldolase class I"/>
    <property type="match status" value="1"/>
</dbReference>
<dbReference type="SUPFAM" id="SSF51569">
    <property type="entry name" value="Aldolase"/>
    <property type="match status" value="1"/>
</dbReference>
<name>M0FX44_HALPT</name>
<accession>M0FX44</accession>
<organism evidence="1 2">
    <name type="scientific">Haloferax prahovense (strain DSM 18310 / JCM 13924 / TL6)</name>
    <dbReference type="NCBI Taxonomy" id="1227461"/>
    <lineage>
        <taxon>Archaea</taxon>
        <taxon>Methanobacteriati</taxon>
        <taxon>Methanobacteriota</taxon>
        <taxon>Stenosarchaea group</taxon>
        <taxon>Halobacteria</taxon>
        <taxon>Halobacteriales</taxon>
        <taxon>Haloferacaceae</taxon>
        <taxon>Haloferax</taxon>
    </lineage>
</organism>
<dbReference type="PATRIC" id="fig|1227461.3.peg.3504"/>
<dbReference type="EMBL" id="AOLG01000056">
    <property type="protein sequence ID" value="ELZ63863.1"/>
    <property type="molecule type" value="Genomic_DNA"/>
</dbReference>
<protein>
    <submittedName>
        <fullName evidence="1">2-dehydro-3-deoxyphosphogluconate aldolase/4-hydroxy-2-oxoglutarate aldolase</fullName>
    </submittedName>
</protein>
<dbReference type="InterPro" id="IPR013785">
    <property type="entry name" value="Aldolase_TIM"/>
</dbReference>
<dbReference type="Proteomes" id="UP000011559">
    <property type="component" value="Unassembled WGS sequence"/>
</dbReference>
<sequence length="61" mass="6008">MVKVFPTGTLGPGFVSALGGPLGHIPTVPTGGVGLDNVGEFGVIEANARAFSAAVEAARTK</sequence>
<gene>
    <name evidence="1" type="ORF">C457_17848</name>
</gene>
<evidence type="ECO:0000313" key="2">
    <source>
        <dbReference type="Proteomes" id="UP000011559"/>
    </source>
</evidence>
<evidence type="ECO:0000313" key="1">
    <source>
        <dbReference type="EMBL" id="ELZ63863.1"/>
    </source>
</evidence>